<evidence type="ECO:0008006" key="5">
    <source>
        <dbReference type="Google" id="ProtNLM"/>
    </source>
</evidence>
<dbReference type="Proteomes" id="UP000642107">
    <property type="component" value="Unassembled WGS sequence"/>
</dbReference>
<keyword evidence="2" id="KW-0812">Transmembrane</keyword>
<keyword evidence="2" id="KW-1133">Transmembrane helix</keyword>
<comment type="caution">
    <text evidence="3">The sequence shown here is derived from an EMBL/GenBank/DDBJ whole genome shotgun (WGS) entry which is preliminary data.</text>
</comment>
<gene>
    <name evidence="3" type="ORF">IGS67_01925</name>
</gene>
<proteinExistence type="predicted"/>
<accession>A0ABR9DM92</accession>
<feature type="coiled-coil region" evidence="1">
    <location>
        <begin position="72"/>
        <end position="99"/>
    </location>
</feature>
<keyword evidence="1" id="KW-0175">Coiled coil</keyword>
<keyword evidence="4" id="KW-1185">Reference proteome</keyword>
<evidence type="ECO:0000256" key="2">
    <source>
        <dbReference type="SAM" id="Phobius"/>
    </source>
</evidence>
<evidence type="ECO:0000313" key="4">
    <source>
        <dbReference type="Proteomes" id="UP000642107"/>
    </source>
</evidence>
<dbReference type="EMBL" id="JACZDF010000001">
    <property type="protein sequence ID" value="MBD9698252.1"/>
    <property type="molecule type" value="Genomic_DNA"/>
</dbReference>
<sequence length="104" mass="10971">MTTPPDRTRTIGPAHGQWLETTVAALAPDDHATTPSWKPVTVLVAVALTTGVLGFGIGASLGADDKSAALEVVDLRTELVETQRQRSILEKRVAELEAVVEQAG</sequence>
<name>A0ABR9DM92_9MICO</name>
<evidence type="ECO:0000313" key="3">
    <source>
        <dbReference type="EMBL" id="MBD9698252.1"/>
    </source>
</evidence>
<feature type="transmembrane region" description="Helical" evidence="2">
    <location>
        <begin position="40"/>
        <end position="61"/>
    </location>
</feature>
<protein>
    <recommendedName>
        <fullName evidence="5">M23 family peptidase</fullName>
    </recommendedName>
</protein>
<keyword evidence="2" id="KW-0472">Membrane</keyword>
<dbReference type="RefSeq" id="WP_192277283.1">
    <property type="nucleotide sequence ID" value="NZ_JACZDF010000001.1"/>
</dbReference>
<reference evidence="3 4" key="1">
    <citation type="submission" date="2020-09" db="EMBL/GenBank/DDBJ databases">
        <title>Flavimobilis rhizosphaerae sp. nov., isolated from rhizosphere soil of Spartina alterniflora.</title>
        <authorList>
            <person name="Hanqin C."/>
        </authorList>
    </citation>
    <scope>NUCLEOTIDE SEQUENCE [LARGE SCALE GENOMIC DNA]</scope>
    <source>
        <strain evidence="3 4">GY 10621</strain>
    </source>
</reference>
<organism evidence="3 4">
    <name type="scientific">Flavimobilis rhizosphaerae</name>
    <dbReference type="NCBI Taxonomy" id="2775421"/>
    <lineage>
        <taxon>Bacteria</taxon>
        <taxon>Bacillati</taxon>
        <taxon>Actinomycetota</taxon>
        <taxon>Actinomycetes</taxon>
        <taxon>Micrococcales</taxon>
        <taxon>Jonesiaceae</taxon>
        <taxon>Flavimobilis</taxon>
    </lineage>
</organism>
<evidence type="ECO:0000256" key="1">
    <source>
        <dbReference type="SAM" id="Coils"/>
    </source>
</evidence>